<dbReference type="InterPro" id="IPR036930">
    <property type="entry name" value="WGR_dom_sf"/>
</dbReference>
<feature type="non-terminal residue" evidence="1">
    <location>
        <position position="1"/>
    </location>
</feature>
<sequence>ETFQVTYKEKFDISWTDREVAVSDRYTYEVKTYETFEEVEEVEEVVEETEVQTIITREKETVVEDVQVEVDTATTTTAEETIVESVEEDTEVVKEVVITKESGTVSEPAVEKGTSWFRKALTATEAAARGVGSAAAGAAGAAGSAVSGAAGAVGRGAEHVAHGVEYTAGAVAVGAGVAVIGAGLATAGALHKIDGVWKRTVQVLTTRKAHVDERCPIAKTSYVYYDEDVYDSVLVDKNTGVTHTTQLLYDTEKKAYFIYIRWSETDYKLDGPHETIEAAKENFQTTYKEWYGIEWTERETAVSDKWTYETKTYETFEEVEEVEEVVEETEAQVIIAREEQTIEEDVVVKTETTTTTTQEEVAVEHTVTSETVVEETEQQSVKEVVVVKETGKVSEPAVAKGSSWFRRLASGAGAAAAGALTQVDG</sequence>
<dbReference type="EMBL" id="JAAAIP010002007">
    <property type="protein sequence ID" value="KAG0302317.1"/>
    <property type="molecule type" value="Genomic_DNA"/>
</dbReference>
<evidence type="ECO:0000313" key="2">
    <source>
        <dbReference type="Proteomes" id="UP000738325"/>
    </source>
</evidence>
<dbReference type="OrthoDB" id="2445380at2759"/>
<keyword evidence="2" id="KW-1185">Reference proteome</keyword>
<reference evidence="1" key="1">
    <citation type="journal article" date="2020" name="Fungal Divers.">
        <title>Resolving the Mortierellaceae phylogeny through synthesis of multi-gene phylogenetics and phylogenomics.</title>
        <authorList>
            <person name="Vandepol N."/>
            <person name="Liber J."/>
            <person name="Desiro A."/>
            <person name="Na H."/>
            <person name="Kennedy M."/>
            <person name="Barry K."/>
            <person name="Grigoriev I.V."/>
            <person name="Miller A.N."/>
            <person name="O'Donnell K."/>
            <person name="Stajich J.E."/>
            <person name="Bonito G."/>
        </authorList>
    </citation>
    <scope>NUCLEOTIDE SEQUENCE</scope>
    <source>
        <strain evidence="1">REB-010B</strain>
    </source>
</reference>
<evidence type="ECO:0000313" key="1">
    <source>
        <dbReference type="EMBL" id="KAG0302317.1"/>
    </source>
</evidence>
<comment type="caution">
    <text evidence="1">The sequence shown here is derived from an EMBL/GenBank/DDBJ whole genome shotgun (WGS) entry which is preliminary data.</text>
</comment>
<dbReference type="AlphaFoldDB" id="A0A9P6QZK9"/>
<accession>A0A9P6QZK9</accession>
<dbReference type="SUPFAM" id="SSF142921">
    <property type="entry name" value="WGR domain-like"/>
    <property type="match status" value="1"/>
</dbReference>
<gene>
    <name evidence="1" type="ORF">BGZ99_003126</name>
</gene>
<protein>
    <submittedName>
        <fullName evidence="1">Uncharacterized protein</fullName>
    </submittedName>
</protein>
<name>A0A9P6QZK9_9FUNG</name>
<organism evidence="1 2">
    <name type="scientific">Dissophora globulifera</name>
    <dbReference type="NCBI Taxonomy" id="979702"/>
    <lineage>
        <taxon>Eukaryota</taxon>
        <taxon>Fungi</taxon>
        <taxon>Fungi incertae sedis</taxon>
        <taxon>Mucoromycota</taxon>
        <taxon>Mortierellomycotina</taxon>
        <taxon>Mortierellomycetes</taxon>
        <taxon>Mortierellales</taxon>
        <taxon>Mortierellaceae</taxon>
        <taxon>Dissophora</taxon>
    </lineage>
</organism>
<feature type="non-terminal residue" evidence="1">
    <location>
        <position position="425"/>
    </location>
</feature>
<dbReference type="Proteomes" id="UP000738325">
    <property type="component" value="Unassembled WGS sequence"/>
</dbReference>
<proteinExistence type="predicted"/>